<evidence type="ECO:0000313" key="2">
    <source>
        <dbReference type="Proteomes" id="UP000004995"/>
    </source>
</evidence>
<accession>K3YFD5</accession>
<evidence type="ECO:0000313" key="1">
    <source>
        <dbReference type="EnsemblPlants" id="KQK98977"/>
    </source>
</evidence>
<organism evidence="1 2">
    <name type="scientific">Setaria italica</name>
    <name type="common">Foxtail millet</name>
    <name type="synonym">Panicum italicum</name>
    <dbReference type="NCBI Taxonomy" id="4555"/>
    <lineage>
        <taxon>Eukaryota</taxon>
        <taxon>Viridiplantae</taxon>
        <taxon>Streptophyta</taxon>
        <taxon>Embryophyta</taxon>
        <taxon>Tracheophyta</taxon>
        <taxon>Spermatophyta</taxon>
        <taxon>Magnoliopsida</taxon>
        <taxon>Liliopsida</taxon>
        <taxon>Poales</taxon>
        <taxon>Poaceae</taxon>
        <taxon>PACMAD clade</taxon>
        <taxon>Panicoideae</taxon>
        <taxon>Panicodae</taxon>
        <taxon>Paniceae</taxon>
        <taxon>Cenchrinae</taxon>
        <taxon>Setaria</taxon>
    </lineage>
</organism>
<name>K3YFD5_SETIT</name>
<dbReference type="AlphaFoldDB" id="K3YFD5"/>
<dbReference type="HOGENOM" id="CLU_3407049_0_0_1"/>
<proteinExistence type="predicted"/>
<keyword evidence="2" id="KW-1185">Reference proteome</keyword>
<reference evidence="1" key="2">
    <citation type="submission" date="2018-08" db="UniProtKB">
        <authorList>
            <consortium name="EnsemblPlants"/>
        </authorList>
    </citation>
    <scope>IDENTIFICATION</scope>
    <source>
        <strain evidence="1">Yugu1</strain>
    </source>
</reference>
<dbReference type="InParanoid" id="K3YFD5"/>
<reference evidence="2" key="1">
    <citation type="journal article" date="2012" name="Nat. Biotechnol.">
        <title>Reference genome sequence of the model plant Setaria.</title>
        <authorList>
            <person name="Bennetzen J.L."/>
            <person name="Schmutz J."/>
            <person name="Wang H."/>
            <person name="Percifield R."/>
            <person name="Hawkins J."/>
            <person name="Pontaroli A.C."/>
            <person name="Estep M."/>
            <person name="Feng L."/>
            <person name="Vaughn J.N."/>
            <person name="Grimwood J."/>
            <person name="Jenkins J."/>
            <person name="Barry K."/>
            <person name="Lindquist E."/>
            <person name="Hellsten U."/>
            <person name="Deshpande S."/>
            <person name="Wang X."/>
            <person name="Wu X."/>
            <person name="Mitros T."/>
            <person name="Triplett J."/>
            <person name="Yang X."/>
            <person name="Ye C.Y."/>
            <person name="Mauro-Herrera M."/>
            <person name="Wang L."/>
            <person name="Li P."/>
            <person name="Sharma M."/>
            <person name="Sharma R."/>
            <person name="Ronald P.C."/>
            <person name="Panaud O."/>
            <person name="Kellogg E.A."/>
            <person name="Brutnell T.P."/>
            <person name="Doust A.N."/>
            <person name="Tuskan G.A."/>
            <person name="Rokhsar D."/>
            <person name="Devos K.M."/>
        </authorList>
    </citation>
    <scope>NUCLEOTIDE SEQUENCE [LARGE SCALE GENOMIC DNA]</scope>
    <source>
        <strain evidence="2">cv. Yugu1</strain>
    </source>
</reference>
<protein>
    <submittedName>
        <fullName evidence="1">Uncharacterized protein</fullName>
    </submittedName>
</protein>
<dbReference type="Gramene" id="KQK98977">
    <property type="protein sequence ID" value="KQK98977"/>
    <property type="gene ID" value="SETIT_012953mg"/>
</dbReference>
<dbReference type="Proteomes" id="UP000004995">
    <property type="component" value="Unassembled WGS sequence"/>
</dbReference>
<dbReference type="EMBL" id="AGNK02004512">
    <property type="status" value="NOT_ANNOTATED_CDS"/>
    <property type="molecule type" value="Genomic_DNA"/>
</dbReference>
<sequence length="30" mass="3226">MQAGSSSNLEVLGNVQSPNFLREALQTCCK</sequence>
<dbReference type="EnsemblPlants" id="KQK98977">
    <property type="protein sequence ID" value="KQK98977"/>
    <property type="gene ID" value="SETIT_012953mg"/>
</dbReference>